<evidence type="ECO:0000313" key="8">
    <source>
        <dbReference type="EMBL" id="OEH91127.1"/>
    </source>
</evidence>
<evidence type="ECO:0000256" key="2">
    <source>
        <dbReference type="ARBA" id="ARBA00006386"/>
    </source>
</evidence>
<proteinExistence type="inferred from homology"/>
<organism evidence="8 9">
    <name type="scientific">Bacillus solimangrovi</name>
    <dbReference type="NCBI Taxonomy" id="1305675"/>
    <lineage>
        <taxon>Bacteria</taxon>
        <taxon>Bacillati</taxon>
        <taxon>Bacillota</taxon>
        <taxon>Bacilli</taxon>
        <taxon>Bacillales</taxon>
        <taxon>Bacillaceae</taxon>
        <taxon>Bacillus</taxon>
    </lineage>
</organism>
<accession>A0A1E5LAK3</accession>
<evidence type="ECO:0000256" key="4">
    <source>
        <dbReference type="ARBA" id="ARBA00022692"/>
    </source>
</evidence>
<sequence>MSELKKYRFSFTLLFGLIVFTFFNQSVGLKALQITGSSIVDMLILLPPILIFVSLLDKWVKKETLIKYMGKKSGIYGTLFAFLLGAIAAGPLYLAFPIAVLLLKKGANIRYIVFFLGVWSTAKLHVSVYAIALFGFKFTLIYIGFGLFFFYMMGIMYEKVYDKRQLVKYDITNNVQN</sequence>
<dbReference type="RefSeq" id="WP_069718894.1">
    <property type="nucleotide sequence ID" value="NZ_MJEH01000064.1"/>
</dbReference>
<feature type="transmembrane region" description="Helical" evidence="7">
    <location>
        <begin position="109"/>
        <end position="132"/>
    </location>
</feature>
<dbReference type="EMBL" id="MJEH01000064">
    <property type="protein sequence ID" value="OEH91127.1"/>
    <property type="molecule type" value="Genomic_DNA"/>
</dbReference>
<feature type="transmembrane region" description="Helical" evidence="7">
    <location>
        <begin position="139"/>
        <end position="157"/>
    </location>
</feature>
<reference evidence="8 9" key="1">
    <citation type="submission" date="2016-08" db="EMBL/GenBank/DDBJ databases">
        <title>Genome of Bacillus solimangrovi GH2-4.</title>
        <authorList>
            <person name="Lim S."/>
            <person name="Kim B.-C."/>
        </authorList>
    </citation>
    <scope>NUCLEOTIDE SEQUENCE [LARGE SCALE GENOMIC DNA]</scope>
    <source>
        <strain evidence="8 9">GH2-4</strain>
    </source>
</reference>
<dbReference type="GO" id="GO:0005886">
    <property type="term" value="C:plasma membrane"/>
    <property type="evidence" value="ECO:0007669"/>
    <property type="project" value="UniProtKB-SubCell"/>
</dbReference>
<evidence type="ECO:0000256" key="6">
    <source>
        <dbReference type="ARBA" id="ARBA00023136"/>
    </source>
</evidence>
<dbReference type="OrthoDB" id="9798408at2"/>
<comment type="caution">
    <text evidence="8">The sequence shown here is derived from an EMBL/GenBank/DDBJ whole genome shotgun (WGS) entry which is preliminary data.</text>
</comment>
<gene>
    <name evidence="8" type="ORF">BFG57_07080</name>
</gene>
<evidence type="ECO:0000256" key="7">
    <source>
        <dbReference type="SAM" id="Phobius"/>
    </source>
</evidence>
<dbReference type="Proteomes" id="UP000095209">
    <property type="component" value="Unassembled WGS sequence"/>
</dbReference>
<feature type="transmembrane region" description="Helical" evidence="7">
    <location>
        <begin position="77"/>
        <end position="103"/>
    </location>
</feature>
<dbReference type="InterPro" id="IPR005524">
    <property type="entry name" value="DUF318"/>
</dbReference>
<keyword evidence="6 7" id="KW-0472">Membrane</keyword>
<name>A0A1E5LAK3_9BACI</name>
<evidence type="ECO:0008006" key="10">
    <source>
        <dbReference type="Google" id="ProtNLM"/>
    </source>
</evidence>
<evidence type="ECO:0000256" key="3">
    <source>
        <dbReference type="ARBA" id="ARBA00022475"/>
    </source>
</evidence>
<dbReference type="STRING" id="1305675.BFG57_07080"/>
<keyword evidence="9" id="KW-1185">Reference proteome</keyword>
<evidence type="ECO:0000256" key="5">
    <source>
        <dbReference type="ARBA" id="ARBA00022989"/>
    </source>
</evidence>
<keyword evidence="5 7" id="KW-1133">Transmembrane helix</keyword>
<comment type="subcellular location">
    <subcellularLocation>
        <location evidence="1">Cell membrane</location>
        <topology evidence="1">Multi-pass membrane protein</topology>
    </subcellularLocation>
</comment>
<feature type="transmembrane region" description="Helical" evidence="7">
    <location>
        <begin position="38"/>
        <end position="56"/>
    </location>
</feature>
<keyword evidence="4 7" id="KW-0812">Transmembrane</keyword>
<evidence type="ECO:0000313" key="9">
    <source>
        <dbReference type="Proteomes" id="UP000095209"/>
    </source>
</evidence>
<comment type="similarity">
    <text evidence="2">Belongs to the UPF0718 family.</text>
</comment>
<protein>
    <recommendedName>
        <fullName evidence="10">Permease</fullName>
    </recommendedName>
</protein>
<keyword evidence="3" id="KW-1003">Cell membrane</keyword>
<evidence type="ECO:0000256" key="1">
    <source>
        <dbReference type="ARBA" id="ARBA00004651"/>
    </source>
</evidence>
<dbReference type="AlphaFoldDB" id="A0A1E5LAK3"/>
<dbReference type="Pfam" id="PF03773">
    <property type="entry name" value="ArsP_1"/>
    <property type="match status" value="1"/>
</dbReference>